<evidence type="ECO:0000313" key="2">
    <source>
        <dbReference type="Proteomes" id="UP000447434"/>
    </source>
</evidence>
<reference evidence="2" key="1">
    <citation type="journal article" date="2020" name="Nat. Commun.">
        <title>Genome sequence of the cluster root forming white lupin.</title>
        <authorList>
            <person name="Hufnagel B."/>
            <person name="Marques A."/>
            <person name="Soriano A."/>
            <person name="Marques L."/>
            <person name="Divol F."/>
            <person name="Doumas P."/>
            <person name="Sallet E."/>
            <person name="Mancinotti D."/>
            <person name="Carrere S."/>
            <person name="Marande W."/>
            <person name="Arribat S."/>
            <person name="Keller J."/>
            <person name="Huneau C."/>
            <person name="Blein T."/>
            <person name="Aime D."/>
            <person name="Laguerre M."/>
            <person name="Taylor J."/>
            <person name="Schubert V."/>
            <person name="Nelson M."/>
            <person name="Geu-Flores F."/>
            <person name="Crespi M."/>
            <person name="Gallardo-Guerrero K."/>
            <person name="Delaux P.-M."/>
            <person name="Salse J."/>
            <person name="Berges H."/>
            <person name="Guyot R."/>
            <person name="Gouzy J."/>
            <person name="Peret B."/>
        </authorList>
    </citation>
    <scope>NUCLEOTIDE SEQUENCE [LARGE SCALE GENOMIC DNA]</scope>
    <source>
        <strain evidence="2">cv. Amiga</strain>
    </source>
</reference>
<dbReference type="AlphaFoldDB" id="A0A6A4QDF2"/>
<keyword evidence="2" id="KW-1185">Reference proteome</keyword>
<dbReference type="Proteomes" id="UP000447434">
    <property type="component" value="Chromosome 6"/>
</dbReference>
<proteinExistence type="predicted"/>
<comment type="caution">
    <text evidence="1">The sequence shown here is derived from an EMBL/GenBank/DDBJ whole genome shotgun (WGS) entry which is preliminary data.</text>
</comment>
<sequence>MHFFYTRDSLNSLVLLSRLGIFMHFKQTLGELNLRIHQPEKTGLMVQQI</sequence>
<accession>A0A6A4QDF2</accession>
<dbReference type="EMBL" id="WOCE01000006">
    <property type="protein sequence ID" value="KAE9611967.1"/>
    <property type="molecule type" value="Genomic_DNA"/>
</dbReference>
<gene>
    <name evidence="1" type="ORF">Lalb_Chr06g0168021</name>
</gene>
<evidence type="ECO:0000313" key="1">
    <source>
        <dbReference type="EMBL" id="KAE9611967.1"/>
    </source>
</evidence>
<protein>
    <submittedName>
        <fullName evidence="1">Uncharacterized protein</fullName>
    </submittedName>
</protein>
<name>A0A6A4QDF2_LUPAL</name>
<organism evidence="1 2">
    <name type="scientific">Lupinus albus</name>
    <name type="common">White lupine</name>
    <name type="synonym">Lupinus termis</name>
    <dbReference type="NCBI Taxonomy" id="3870"/>
    <lineage>
        <taxon>Eukaryota</taxon>
        <taxon>Viridiplantae</taxon>
        <taxon>Streptophyta</taxon>
        <taxon>Embryophyta</taxon>
        <taxon>Tracheophyta</taxon>
        <taxon>Spermatophyta</taxon>
        <taxon>Magnoliopsida</taxon>
        <taxon>eudicotyledons</taxon>
        <taxon>Gunneridae</taxon>
        <taxon>Pentapetalae</taxon>
        <taxon>rosids</taxon>
        <taxon>fabids</taxon>
        <taxon>Fabales</taxon>
        <taxon>Fabaceae</taxon>
        <taxon>Papilionoideae</taxon>
        <taxon>50 kb inversion clade</taxon>
        <taxon>genistoids sensu lato</taxon>
        <taxon>core genistoids</taxon>
        <taxon>Genisteae</taxon>
        <taxon>Lupinus</taxon>
    </lineage>
</organism>